<evidence type="ECO:0000256" key="2">
    <source>
        <dbReference type="SAM" id="MobiDB-lite"/>
    </source>
</evidence>
<feature type="compositionally biased region" description="Low complexity" evidence="2">
    <location>
        <begin position="95"/>
        <end position="109"/>
    </location>
</feature>
<dbReference type="Proteomes" id="UP000236754">
    <property type="component" value="Unassembled WGS sequence"/>
</dbReference>
<evidence type="ECO:0000256" key="3">
    <source>
        <dbReference type="SAM" id="Phobius"/>
    </source>
</evidence>
<dbReference type="Pfam" id="PF13399">
    <property type="entry name" value="LytR_C"/>
    <property type="match status" value="1"/>
</dbReference>
<dbReference type="Pfam" id="PF03816">
    <property type="entry name" value="LytR_cpsA_psr"/>
    <property type="match status" value="1"/>
</dbReference>
<evidence type="ECO:0000256" key="1">
    <source>
        <dbReference type="ARBA" id="ARBA00006068"/>
    </source>
</evidence>
<feature type="compositionally biased region" description="Pro residues" evidence="2">
    <location>
        <begin position="36"/>
        <end position="62"/>
    </location>
</feature>
<evidence type="ECO:0000313" key="6">
    <source>
        <dbReference type="EMBL" id="SEG93805.1"/>
    </source>
</evidence>
<feature type="region of interest" description="Disordered" evidence="2">
    <location>
        <begin position="575"/>
        <end position="602"/>
    </location>
</feature>
<feature type="domain" description="Cell envelope-related transcriptional attenuator" evidence="4">
    <location>
        <begin position="214"/>
        <end position="374"/>
    </location>
</feature>
<reference evidence="6 7" key="1">
    <citation type="submission" date="2016-10" db="EMBL/GenBank/DDBJ databases">
        <authorList>
            <person name="de Groot N.N."/>
        </authorList>
    </citation>
    <scope>NUCLEOTIDE SEQUENCE [LARGE SCALE GENOMIC DNA]</scope>
    <source>
        <strain evidence="6 7">CGMCC 4.2023</strain>
    </source>
</reference>
<dbReference type="RefSeq" id="WP_103890643.1">
    <property type="nucleotide sequence ID" value="NZ_FNVU01000028.1"/>
</dbReference>
<sequence length="602" mass="61311">MDTQGSGYVDPADQWVLDPVTGTYQLRLEPAESPDPSAPGPVPPGPVPPGPAGAPAPQPGPAPESGTRAGTRPDPAPVSASSSVPAPSVPRPPGSRRAPSGRAARRAAGVGHGNGGHGGGTGSSGPPSRRKPKERKSKALLWTAGTIGLAVVAGGLGGYLAFHRTGTVIHAVDVGNAGSAAFSSTGAMNLLVLGTDSRAGLGHEAGDASATGQADTAVLLHLSADRSNATAVSIPPDLITDIPECPVGNQVVKGATGQQFSTVLAGRDPGCAMRLVTQITGVRVDHFLMVDFAAVQKLSTALGGVEMCLKEPLHDKAAGLSLDAGRQRIEGEQALALVRAKQALPGTSGVPAGSDLARVEVQEQFLAGLFRTAASGATLTDPKKLTALATTAASVLTVDTPIGSVGTLDDLARELGKVDQKHFTFAELPVKDNPADSTHHTVVLDQAKSTQLFGLVKQDISLSRGPVAPDPKLVGSRTTPHNTRVTVHNGTGTFGASQDVLQWLQVNEGVNRSANGGDAAKRYPKTILDYAPNQADQARELAALMGLPASALVEGTKDVPRLTYMSLTLGADYTQPGTPIAPPTTPPAGLRSITADSTTCVG</sequence>
<gene>
    <name evidence="6" type="ORF">SAMN05216223_12881</name>
</gene>
<feature type="transmembrane region" description="Helical" evidence="3">
    <location>
        <begin position="139"/>
        <end position="162"/>
    </location>
</feature>
<dbReference type="InterPro" id="IPR050922">
    <property type="entry name" value="LytR/CpsA/Psr_CW_biosynth"/>
</dbReference>
<feature type="domain" description="LytR/CpsA/Psr regulator C-terminal" evidence="5">
    <location>
        <begin position="483"/>
        <end position="573"/>
    </location>
</feature>
<name>A0A1H6EAG1_9ACTN</name>
<proteinExistence type="inferred from homology"/>
<dbReference type="PANTHER" id="PTHR33392">
    <property type="entry name" value="POLYISOPRENYL-TEICHOIC ACID--PEPTIDOGLYCAN TEICHOIC ACID TRANSFERASE TAGU"/>
    <property type="match status" value="1"/>
</dbReference>
<dbReference type="InterPro" id="IPR027381">
    <property type="entry name" value="LytR/CpsA/Psr_C"/>
</dbReference>
<evidence type="ECO:0000259" key="4">
    <source>
        <dbReference type="Pfam" id="PF03816"/>
    </source>
</evidence>
<protein>
    <submittedName>
        <fullName evidence="6">Transcriptional attenuator, LytR family</fullName>
    </submittedName>
</protein>
<organism evidence="6 7">
    <name type="scientific">Actinacidiphila yanglinensis</name>
    <dbReference type="NCBI Taxonomy" id="310779"/>
    <lineage>
        <taxon>Bacteria</taxon>
        <taxon>Bacillati</taxon>
        <taxon>Actinomycetota</taxon>
        <taxon>Actinomycetes</taxon>
        <taxon>Kitasatosporales</taxon>
        <taxon>Streptomycetaceae</taxon>
        <taxon>Actinacidiphila</taxon>
    </lineage>
</organism>
<feature type="region of interest" description="Disordered" evidence="2">
    <location>
        <begin position="1"/>
        <end position="136"/>
    </location>
</feature>
<dbReference type="InterPro" id="IPR004474">
    <property type="entry name" value="LytR_CpsA_psr"/>
</dbReference>
<keyword evidence="3" id="KW-0472">Membrane</keyword>
<feature type="compositionally biased region" description="Low complexity" evidence="2">
    <location>
        <begin position="77"/>
        <end position="86"/>
    </location>
</feature>
<keyword evidence="7" id="KW-1185">Reference proteome</keyword>
<evidence type="ECO:0000259" key="5">
    <source>
        <dbReference type="Pfam" id="PF13399"/>
    </source>
</evidence>
<dbReference type="NCBIfam" id="TIGR00350">
    <property type="entry name" value="lytR_cpsA_psr"/>
    <property type="match status" value="1"/>
</dbReference>
<dbReference type="PANTHER" id="PTHR33392:SF6">
    <property type="entry name" value="POLYISOPRENYL-TEICHOIC ACID--PEPTIDOGLYCAN TEICHOIC ACID TRANSFERASE TAGU"/>
    <property type="match status" value="1"/>
</dbReference>
<dbReference type="EMBL" id="FNVU01000028">
    <property type="protein sequence ID" value="SEG93805.1"/>
    <property type="molecule type" value="Genomic_DNA"/>
</dbReference>
<keyword evidence="3" id="KW-0812">Transmembrane</keyword>
<dbReference type="AlphaFoldDB" id="A0A1H6EAG1"/>
<comment type="similarity">
    <text evidence="1">Belongs to the LytR/CpsA/Psr (LCP) family.</text>
</comment>
<evidence type="ECO:0000313" key="7">
    <source>
        <dbReference type="Proteomes" id="UP000236754"/>
    </source>
</evidence>
<feature type="compositionally biased region" description="Gly residues" evidence="2">
    <location>
        <begin position="110"/>
        <end position="123"/>
    </location>
</feature>
<dbReference type="Gene3D" id="3.40.630.190">
    <property type="entry name" value="LCP protein"/>
    <property type="match status" value="1"/>
</dbReference>
<keyword evidence="3" id="KW-1133">Transmembrane helix</keyword>
<accession>A0A1H6EAG1</accession>
<dbReference type="OrthoDB" id="9782542at2"/>